<dbReference type="InterPro" id="IPR021133">
    <property type="entry name" value="HEAT_type_2"/>
</dbReference>
<dbReference type="FunFam" id="1.25.10.10:FF:000352">
    <property type="entry name" value="Serine/threonine-protein phosphatase 4 regulatory subunit 1-like"/>
    <property type="match status" value="1"/>
</dbReference>
<evidence type="ECO:0000313" key="6">
    <source>
        <dbReference type="Ensembl" id="ENSCCRP00020051010.1"/>
    </source>
</evidence>
<dbReference type="InterPro" id="IPR011989">
    <property type="entry name" value="ARM-like"/>
</dbReference>
<evidence type="ECO:0000256" key="2">
    <source>
        <dbReference type="PROSITE-ProRule" id="PRU00103"/>
    </source>
</evidence>
<dbReference type="GO" id="GO:0019888">
    <property type="term" value="F:protein phosphatase regulator activity"/>
    <property type="evidence" value="ECO:0007669"/>
    <property type="project" value="TreeGrafter"/>
</dbReference>
<evidence type="ECO:0000259" key="5">
    <source>
        <dbReference type="Pfam" id="PF22956"/>
    </source>
</evidence>
<evidence type="ECO:0000256" key="3">
    <source>
        <dbReference type="SAM" id="MobiDB-lite"/>
    </source>
</evidence>
<dbReference type="PANTHER" id="PTHR10648">
    <property type="entry name" value="SERINE/THREONINE-PROTEIN PHOSPHATASE PP2A 65 KDA REGULATORY SUBUNIT"/>
    <property type="match status" value="1"/>
</dbReference>
<dbReference type="FunFam" id="1.25.10.10:FF:000179">
    <property type="entry name" value="Serine/threonine-protein phosphatase 4 regulatory subunit 1"/>
    <property type="match status" value="1"/>
</dbReference>
<feature type="domain" description="Putative WW-binding" evidence="4">
    <location>
        <begin position="428"/>
        <end position="477"/>
    </location>
</feature>
<feature type="domain" description="Phosphatase 2A Regulatory Subunit A helical" evidence="5">
    <location>
        <begin position="90"/>
        <end position="318"/>
    </location>
</feature>
<dbReference type="PANTHER" id="PTHR10648:SF7">
    <property type="entry name" value="WW-BINDING DOMAIN-CONTAINING PROTEIN-RELATED"/>
    <property type="match status" value="1"/>
</dbReference>
<reference evidence="6" key="1">
    <citation type="submission" date="2025-08" db="UniProtKB">
        <authorList>
            <consortium name="Ensembl"/>
        </authorList>
    </citation>
    <scope>IDENTIFICATION</scope>
</reference>
<evidence type="ECO:0000313" key="7">
    <source>
        <dbReference type="Proteomes" id="UP000694701"/>
    </source>
</evidence>
<feature type="compositionally biased region" description="Polar residues" evidence="3">
    <location>
        <begin position="478"/>
        <end position="490"/>
    </location>
</feature>
<accession>A0A8C2F496</accession>
<feature type="repeat" description="HEAT" evidence="2">
    <location>
        <begin position="859"/>
        <end position="882"/>
    </location>
</feature>
<dbReference type="InterPro" id="IPR016024">
    <property type="entry name" value="ARM-type_fold"/>
</dbReference>
<feature type="compositionally biased region" description="Polar residues" evidence="3">
    <location>
        <begin position="373"/>
        <end position="383"/>
    </location>
</feature>
<feature type="region of interest" description="Disordered" evidence="3">
    <location>
        <begin position="452"/>
        <end position="495"/>
    </location>
</feature>
<dbReference type="Pfam" id="PF15017">
    <property type="entry name" value="WRNPLPNID"/>
    <property type="match status" value="1"/>
</dbReference>
<feature type="region of interest" description="Disordered" evidence="3">
    <location>
        <begin position="521"/>
        <end position="549"/>
    </location>
</feature>
<feature type="compositionally biased region" description="Polar residues" evidence="3">
    <location>
        <begin position="533"/>
        <end position="549"/>
    </location>
</feature>
<keyword evidence="1" id="KW-0677">Repeat</keyword>
<dbReference type="Ensembl" id="ENSCCRT00020055573.1">
    <property type="protein sequence ID" value="ENSCCRP00020051010.1"/>
    <property type="gene ID" value="ENSCCRG00020021812.1"/>
</dbReference>
<dbReference type="InterPro" id="IPR055231">
    <property type="entry name" value="2AA_helical"/>
</dbReference>
<evidence type="ECO:0008006" key="8">
    <source>
        <dbReference type="Google" id="ProtNLM"/>
    </source>
</evidence>
<feature type="region of interest" description="Disordered" evidence="3">
    <location>
        <begin position="350"/>
        <end position="421"/>
    </location>
</feature>
<dbReference type="FunFam" id="1.25.10.10:FF:000205">
    <property type="entry name" value="Serine/threonine-protein phosphatase 4 regulatory subunit 1"/>
    <property type="match status" value="1"/>
</dbReference>
<evidence type="ECO:0000259" key="4">
    <source>
        <dbReference type="Pfam" id="PF15017"/>
    </source>
</evidence>
<sequence length="937" mass="105589">MAGLSLYFEDGHDDLDDFGFDDYGSECDGIRITAFLDAGQDNLTPLGRLEKYAFSENVFNRQIVARGLLDVLREFSDNENDFISVMETVARMSEDGEPTVRVELMEQIPNIAMFLHENRPNFPEAFSRYLVPIVVRYLTDPNNQVRKTSQAALLVLLEQGLMSKTDMEGKVCPVLLELTEPSSDDDYKIEAVAIMCKLVTMLSKDTVEHLLLLRFCELCSDVKLFQVRKVCAANFGEFCSIVGQEATEKLLMLKFFDLCSDSLWGIRKACAECFMVVSNCTSPEVRRAKLSPLFINLISDQSRWVRQAAFQSLGRFISTFANPSITGLHFCEDGTLREIQKICSESHGQEVTTSISSNSRNASIGGSPDSLIQPHSEQLQSTPVLMGPPSHPPEGNSSTQPKEDGTSLGHPERSAPLSHQQTDECTMFNSFNFWRASLPDITQELELLQEEKKDEVIEKRDETMRETEGEGKEDVPSLDSQGPATSSQIQKVLDCLQPHLDDPDVQAQVNVLSAALKAAQLESQTEDADESVSESNGSTGSPTSDELSAMSELSLTDAQISDLPSSSPELLDDSEHSREESDLIENVEEDKDSDTAKMCEDENSKFQNVIPQQLLDQYLSMTDPARAQSVDTEIAKHCAFSLPGVALTLGRQNWHCLKNTYETLATDVQWKVRRTLAFSIHELAVILGDQLTAADLVPIFNGFLKDLDEVRIGVLKHLYDFLKLLHADKRREYLYQLQEFMVTDNSRNWRFRYELAEQLILIIELYSHSDVYNYLRQIALNLCSDKVSEVRWISYKLVVEILQKLYACEAHDLGLNFINELIMRFCHCPKWVGRQAFAFICQAIVEEDCMPMEQFAQHLLPSLLSLSSDPVPNVRVLVAKALRQSVLEKPYFKDPGSAYSDELEEALSELRMDKDRDVRFFATLDPNRNVMDTAALI</sequence>
<feature type="compositionally biased region" description="Polar residues" evidence="3">
    <location>
        <begin position="350"/>
        <end position="364"/>
    </location>
</feature>
<feature type="compositionally biased region" description="Basic and acidic residues" evidence="3">
    <location>
        <begin position="452"/>
        <end position="475"/>
    </location>
</feature>
<dbReference type="GO" id="GO:0005737">
    <property type="term" value="C:cytoplasm"/>
    <property type="evidence" value="ECO:0007669"/>
    <property type="project" value="TreeGrafter"/>
</dbReference>
<dbReference type="Proteomes" id="UP000694701">
    <property type="component" value="Unplaced"/>
</dbReference>
<name>A0A8C2F496_CYPCA</name>
<protein>
    <recommendedName>
        <fullName evidence="8">WW-binding domain-containing protein</fullName>
    </recommendedName>
</protein>
<organism evidence="6 7">
    <name type="scientific">Cyprinus carpio</name>
    <name type="common">Common carp</name>
    <dbReference type="NCBI Taxonomy" id="7962"/>
    <lineage>
        <taxon>Eukaryota</taxon>
        <taxon>Metazoa</taxon>
        <taxon>Chordata</taxon>
        <taxon>Craniata</taxon>
        <taxon>Vertebrata</taxon>
        <taxon>Euteleostomi</taxon>
        <taxon>Actinopterygii</taxon>
        <taxon>Neopterygii</taxon>
        <taxon>Teleostei</taxon>
        <taxon>Ostariophysi</taxon>
        <taxon>Cypriniformes</taxon>
        <taxon>Cyprinidae</taxon>
        <taxon>Cyprininae</taxon>
        <taxon>Cyprinus</taxon>
    </lineage>
</organism>
<feature type="region of interest" description="Disordered" evidence="3">
    <location>
        <begin position="561"/>
        <end position="596"/>
    </location>
</feature>
<dbReference type="SUPFAM" id="SSF48371">
    <property type="entry name" value="ARM repeat"/>
    <property type="match status" value="1"/>
</dbReference>
<dbReference type="InterPro" id="IPR033461">
    <property type="entry name" value="WRNPLPNID"/>
</dbReference>
<dbReference type="InterPro" id="IPR051023">
    <property type="entry name" value="PP2A_Regulatory_Subunit_A"/>
</dbReference>
<feature type="compositionally biased region" description="Acidic residues" evidence="3">
    <location>
        <begin position="582"/>
        <end position="592"/>
    </location>
</feature>
<proteinExistence type="predicted"/>
<feature type="compositionally biased region" description="Basic and acidic residues" evidence="3">
    <location>
        <begin position="401"/>
        <end position="413"/>
    </location>
</feature>
<dbReference type="PROSITE" id="PS50077">
    <property type="entry name" value="HEAT_REPEAT"/>
    <property type="match status" value="2"/>
</dbReference>
<dbReference type="AlphaFoldDB" id="A0A8C2F496"/>
<evidence type="ECO:0000256" key="1">
    <source>
        <dbReference type="ARBA" id="ARBA00022737"/>
    </source>
</evidence>
<dbReference type="Gene3D" id="1.25.10.10">
    <property type="entry name" value="Leucine-rich Repeat Variant"/>
    <property type="match status" value="3"/>
</dbReference>
<dbReference type="Pfam" id="PF22956">
    <property type="entry name" value="VPS15-like_hel"/>
    <property type="match status" value="1"/>
</dbReference>
<feature type="repeat" description="HEAT" evidence="2">
    <location>
        <begin position="290"/>
        <end position="328"/>
    </location>
</feature>